<name>A0A930B649_9FIRM</name>
<dbReference type="EMBL" id="JABZMK010000038">
    <property type="protein sequence ID" value="MBF1129634.1"/>
    <property type="molecule type" value="Genomic_DNA"/>
</dbReference>
<gene>
    <name evidence="1" type="ORF">HXL70_06270</name>
</gene>
<protein>
    <submittedName>
        <fullName evidence="1">Uncharacterized protein</fullName>
    </submittedName>
</protein>
<organism evidence="1 2">
    <name type="scientific">Dialister invisus</name>
    <dbReference type="NCBI Taxonomy" id="218538"/>
    <lineage>
        <taxon>Bacteria</taxon>
        <taxon>Bacillati</taxon>
        <taxon>Bacillota</taxon>
        <taxon>Negativicutes</taxon>
        <taxon>Veillonellales</taxon>
        <taxon>Veillonellaceae</taxon>
        <taxon>Dialister</taxon>
    </lineage>
</organism>
<accession>A0A930B649</accession>
<evidence type="ECO:0000313" key="2">
    <source>
        <dbReference type="Proteomes" id="UP000757890"/>
    </source>
</evidence>
<dbReference type="Proteomes" id="UP000757890">
    <property type="component" value="Unassembled WGS sequence"/>
</dbReference>
<proteinExistence type="predicted"/>
<dbReference type="AlphaFoldDB" id="A0A930B649"/>
<reference evidence="1" key="1">
    <citation type="submission" date="2020-04" db="EMBL/GenBank/DDBJ databases">
        <title>Deep metagenomics examines the oral microbiome during advanced dental caries in children, revealing novel taxa and co-occurrences with host molecules.</title>
        <authorList>
            <person name="Baker J.L."/>
            <person name="Morton J.T."/>
            <person name="Dinis M."/>
            <person name="Alvarez R."/>
            <person name="Tran N.C."/>
            <person name="Knight R."/>
            <person name="Edlund A."/>
        </authorList>
    </citation>
    <scope>NUCLEOTIDE SEQUENCE</scope>
    <source>
        <strain evidence="1">JCVI_32_bin.14</strain>
    </source>
</reference>
<evidence type="ECO:0000313" key="1">
    <source>
        <dbReference type="EMBL" id="MBF1129634.1"/>
    </source>
</evidence>
<sequence>MERGSRYLAVIKEALSMLYDIDKDLFEDRGGSEQHEQTFSFRIALYLQNLLGVKKNLFIDCEYHGAYGEKGNRKEVGDSRRVRPDIIYHDRKGKNIFCIEVKRKSLAKKDSENVIQYRKKYKYEEGFCIYNLRKNSVHVKIFTDCHQEGKVYKYKWDNRSKEFYIKKGEGS</sequence>
<comment type="caution">
    <text evidence="1">The sequence shown here is derived from an EMBL/GenBank/DDBJ whole genome shotgun (WGS) entry which is preliminary data.</text>
</comment>